<keyword evidence="8 11" id="KW-1133">Transmembrane helix</keyword>
<dbReference type="AlphaFoldDB" id="A0A8J4EQ06"/>
<dbReference type="Gene3D" id="6.10.340.10">
    <property type="match status" value="1"/>
</dbReference>
<dbReference type="SMART" id="SM00388">
    <property type="entry name" value="HisKA"/>
    <property type="match status" value="1"/>
</dbReference>
<feature type="transmembrane region" description="Helical" evidence="11">
    <location>
        <begin position="66"/>
        <end position="84"/>
    </location>
</feature>
<name>A0A8J4EQ06_9ACTN</name>
<feature type="domain" description="Histidine kinase" evidence="12">
    <location>
        <begin position="146"/>
        <end position="361"/>
    </location>
</feature>
<dbReference type="InterPro" id="IPR003660">
    <property type="entry name" value="HAMP_dom"/>
</dbReference>
<keyword evidence="6 11" id="KW-0812">Transmembrane</keyword>
<feature type="domain" description="HAMP" evidence="13">
    <location>
        <begin position="85"/>
        <end position="138"/>
    </location>
</feature>
<evidence type="ECO:0000256" key="8">
    <source>
        <dbReference type="ARBA" id="ARBA00022989"/>
    </source>
</evidence>
<evidence type="ECO:0000256" key="4">
    <source>
        <dbReference type="ARBA" id="ARBA00022553"/>
    </source>
</evidence>
<keyword evidence="10 11" id="KW-0472">Membrane</keyword>
<evidence type="ECO:0000259" key="12">
    <source>
        <dbReference type="PROSITE" id="PS50109"/>
    </source>
</evidence>
<evidence type="ECO:0000313" key="14">
    <source>
        <dbReference type="EMBL" id="GIL31930.1"/>
    </source>
</evidence>
<dbReference type="GO" id="GO:0000155">
    <property type="term" value="F:phosphorelay sensor kinase activity"/>
    <property type="evidence" value="ECO:0007669"/>
    <property type="project" value="InterPro"/>
</dbReference>
<dbReference type="Pfam" id="PF00512">
    <property type="entry name" value="HisKA"/>
    <property type="match status" value="1"/>
</dbReference>
<dbReference type="CDD" id="cd00075">
    <property type="entry name" value="HATPase"/>
    <property type="match status" value="1"/>
</dbReference>
<evidence type="ECO:0000256" key="7">
    <source>
        <dbReference type="ARBA" id="ARBA00022777"/>
    </source>
</evidence>
<dbReference type="GO" id="GO:0005886">
    <property type="term" value="C:plasma membrane"/>
    <property type="evidence" value="ECO:0007669"/>
    <property type="project" value="UniProtKB-SubCell"/>
</dbReference>
<keyword evidence="4" id="KW-0597">Phosphoprotein</keyword>
<dbReference type="SUPFAM" id="SSF55874">
    <property type="entry name" value="ATPase domain of HSP90 chaperone/DNA topoisomerase II/histidine kinase"/>
    <property type="match status" value="1"/>
</dbReference>
<keyword evidence="9" id="KW-0902">Two-component regulatory system</keyword>
<evidence type="ECO:0000256" key="10">
    <source>
        <dbReference type="ARBA" id="ARBA00023136"/>
    </source>
</evidence>
<evidence type="ECO:0000256" key="9">
    <source>
        <dbReference type="ARBA" id="ARBA00023012"/>
    </source>
</evidence>
<dbReference type="PRINTS" id="PR00344">
    <property type="entry name" value="BCTRLSENSOR"/>
</dbReference>
<dbReference type="SUPFAM" id="SSF158472">
    <property type="entry name" value="HAMP domain-like"/>
    <property type="match status" value="1"/>
</dbReference>
<dbReference type="InterPro" id="IPR003594">
    <property type="entry name" value="HATPase_dom"/>
</dbReference>
<dbReference type="PROSITE" id="PS50885">
    <property type="entry name" value="HAMP"/>
    <property type="match status" value="1"/>
</dbReference>
<comment type="caution">
    <text evidence="14">The sequence shown here is derived from an EMBL/GenBank/DDBJ whole genome shotgun (WGS) entry which is preliminary data.</text>
</comment>
<evidence type="ECO:0000256" key="11">
    <source>
        <dbReference type="SAM" id="Phobius"/>
    </source>
</evidence>
<dbReference type="InterPro" id="IPR036890">
    <property type="entry name" value="HATPase_C_sf"/>
</dbReference>
<proteinExistence type="predicted"/>
<evidence type="ECO:0000256" key="6">
    <source>
        <dbReference type="ARBA" id="ARBA00022692"/>
    </source>
</evidence>
<dbReference type="InterPro" id="IPR005467">
    <property type="entry name" value="His_kinase_dom"/>
</dbReference>
<dbReference type="InterPro" id="IPR036097">
    <property type="entry name" value="HisK_dim/P_sf"/>
</dbReference>
<comment type="subcellular location">
    <subcellularLocation>
        <location evidence="2">Cell membrane</location>
    </subcellularLocation>
</comment>
<dbReference type="EC" id="2.7.13.3" evidence="3"/>
<reference evidence="15" key="1">
    <citation type="journal article" date="2021" name="Int. J. Syst. Evol. Microbiol.">
        <title>Actinocatenispora comari sp. nov., an endophytic actinomycete isolated from aerial parts of Comarum salesowianum.</title>
        <authorList>
            <person name="Oyunbileg N."/>
            <person name="Iizaka Y."/>
            <person name="Hamada M."/>
            <person name="Davaapurev B.O."/>
            <person name="Fukumoto A."/>
            <person name="Tsetseg B."/>
            <person name="Kato F."/>
            <person name="Tamura T."/>
            <person name="Batkhuu J."/>
            <person name="Anzai Y."/>
        </authorList>
    </citation>
    <scope>NUCLEOTIDE SEQUENCE [LARGE SCALE GENOMIC DNA]</scope>
    <source>
        <strain evidence="15">NUM-2625</strain>
    </source>
</reference>
<comment type="catalytic activity">
    <reaction evidence="1">
        <text>ATP + protein L-histidine = ADP + protein N-phospho-L-histidine.</text>
        <dbReference type="EC" id="2.7.13.3"/>
    </reaction>
</comment>
<organism evidence="14 15">
    <name type="scientific">Actinocatenispora comari</name>
    <dbReference type="NCBI Taxonomy" id="2807577"/>
    <lineage>
        <taxon>Bacteria</taxon>
        <taxon>Bacillati</taxon>
        <taxon>Actinomycetota</taxon>
        <taxon>Actinomycetes</taxon>
        <taxon>Micromonosporales</taxon>
        <taxon>Micromonosporaceae</taxon>
        <taxon>Actinocatenispora</taxon>
    </lineage>
</organism>
<keyword evidence="15" id="KW-1185">Reference proteome</keyword>
<dbReference type="SMART" id="SM00304">
    <property type="entry name" value="HAMP"/>
    <property type="match status" value="1"/>
</dbReference>
<dbReference type="InterPro" id="IPR004358">
    <property type="entry name" value="Sig_transdc_His_kin-like_C"/>
</dbReference>
<keyword evidence="7" id="KW-0418">Kinase</keyword>
<dbReference type="EMBL" id="BOPO01000150">
    <property type="protein sequence ID" value="GIL31930.1"/>
    <property type="molecule type" value="Genomic_DNA"/>
</dbReference>
<dbReference type="CDD" id="cd06225">
    <property type="entry name" value="HAMP"/>
    <property type="match status" value="1"/>
</dbReference>
<dbReference type="InterPro" id="IPR003661">
    <property type="entry name" value="HisK_dim/P_dom"/>
</dbReference>
<dbReference type="InterPro" id="IPR050428">
    <property type="entry name" value="TCS_sensor_his_kinase"/>
</dbReference>
<dbReference type="Gene3D" id="3.30.565.10">
    <property type="entry name" value="Histidine kinase-like ATPase, C-terminal domain"/>
    <property type="match status" value="1"/>
</dbReference>
<evidence type="ECO:0000259" key="13">
    <source>
        <dbReference type="PROSITE" id="PS50885"/>
    </source>
</evidence>
<dbReference type="SUPFAM" id="SSF47384">
    <property type="entry name" value="Homodimeric domain of signal transducing histidine kinase"/>
    <property type="match status" value="1"/>
</dbReference>
<protein>
    <recommendedName>
        <fullName evidence="3">histidine kinase</fullName>
        <ecNumber evidence="3">2.7.13.3</ecNumber>
    </recommendedName>
</protein>
<dbReference type="Proteomes" id="UP000614996">
    <property type="component" value="Unassembled WGS sequence"/>
</dbReference>
<evidence type="ECO:0000313" key="15">
    <source>
        <dbReference type="Proteomes" id="UP000614996"/>
    </source>
</evidence>
<dbReference type="Pfam" id="PF02518">
    <property type="entry name" value="HATPase_c"/>
    <property type="match status" value="1"/>
</dbReference>
<gene>
    <name evidence="14" type="ORF">NUM_71840</name>
</gene>
<dbReference type="Pfam" id="PF00672">
    <property type="entry name" value="HAMP"/>
    <property type="match status" value="1"/>
</dbReference>
<dbReference type="SMART" id="SM00387">
    <property type="entry name" value="HATPase_c"/>
    <property type="match status" value="1"/>
</dbReference>
<evidence type="ECO:0000256" key="3">
    <source>
        <dbReference type="ARBA" id="ARBA00012438"/>
    </source>
</evidence>
<feature type="transmembrane region" description="Helical" evidence="11">
    <location>
        <begin position="16"/>
        <end position="39"/>
    </location>
</feature>
<evidence type="ECO:0000256" key="1">
    <source>
        <dbReference type="ARBA" id="ARBA00000085"/>
    </source>
</evidence>
<dbReference type="Gene3D" id="1.10.287.130">
    <property type="match status" value="1"/>
</dbReference>
<dbReference type="CDD" id="cd00082">
    <property type="entry name" value="HisKA"/>
    <property type="match status" value="1"/>
</dbReference>
<dbReference type="PANTHER" id="PTHR45436">
    <property type="entry name" value="SENSOR HISTIDINE KINASE YKOH"/>
    <property type="match status" value="1"/>
</dbReference>
<accession>A0A8J4EQ06</accession>
<keyword evidence="5" id="KW-0808">Transferase</keyword>
<evidence type="ECO:0000256" key="2">
    <source>
        <dbReference type="ARBA" id="ARBA00004236"/>
    </source>
</evidence>
<evidence type="ECO:0000256" key="5">
    <source>
        <dbReference type="ARBA" id="ARBA00022679"/>
    </source>
</evidence>
<dbReference type="PANTHER" id="PTHR45436:SF5">
    <property type="entry name" value="SENSOR HISTIDINE KINASE TRCS"/>
    <property type="match status" value="1"/>
</dbReference>
<dbReference type="PROSITE" id="PS50109">
    <property type="entry name" value="HIS_KIN"/>
    <property type="match status" value="1"/>
</dbReference>
<sequence length="361" mass="37983">MGALLRARRPVLRAQLTLLYSGLFLAVLAGVLLATNLLYGHTAARAPAGTAPGTADASSRFDAGPALVGLAAAVVALVGAWWLAGRFLRPLHAITTTAQRISATNLNQRLTVRGPDDELTRLGTTLNDLLSRLESAFTAQRHFVANASHELRTPLAGQRTLLQVALADPHADLASLRAACTEAVELGAQQERLIDALLVLATSERGIEHRDPFDLAQLTEQVLAGRRAEADERGVRIDAGLGAAPATGDRRLVELLVANLVDNAIRHNQADGTVEVVTGRAAGGEATIAVRNTGPVIAPEDLDRIFRPFQRAGGPRLRHRDGHGLGLAIVAAIAGSHQATLTAHPRPAGGLDITVAFPADR</sequence>